<gene>
    <name evidence="2" type="ORF">CYMTET_57034</name>
</gene>
<protein>
    <submittedName>
        <fullName evidence="2">Uncharacterized protein</fullName>
    </submittedName>
</protein>
<dbReference type="EMBL" id="LGRX02035940">
    <property type="protein sequence ID" value="KAK3232618.1"/>
    <property type="molecule type" value="Genomic_DNA"/>
</dbReference>
<comment type="caution">
    <text evidence="2">The sequence shown here is derived from an EMBL/GenBank/DDBJ whole genome shotgun (WGS) entry which is preliminary data.</text>
</comment>
<dbReference type="Proteomes" id="UP001190700">
    <property type="component" value="Unassembled WGS sequence"/>
</dbReference>
<feature type="compositionally biased region" description="Low complexity" evidence="1">
    <location>
        <begin position="753"/>
        <end position="764"/>
    </location>
</feature>
<organism evidence="2 3">
    <name type="scientific">Cymbomonas tetramitiformis</name>
    <dbReference type="NCBI Taxonomy" id="36881"/>
    <lineage>
        <taxon>Eukaryota</taxon>
        <taxon>Viridiplantae</taxon>
        <taxon>Chlorophyta</taxon>
        <taxon>Pyramimonadophyceae</taxon>
        <taxon>Pyramimonadales</taxon>
        <taxon>Pyramimonadaceae</taxon>
        <taxon>Cymbomonas</taxon>
    </lineage>
</organism>
<accession>A0AAE0B9P8</accession>
<dbReference type="AlphaFoldDB" id="A0AAE0B9P8"/>
<feature type="region of interest" description="Disordered" evidence="1">
    <location>
        <begin position="569"/>
        <end position="594"/>
    </location>
</feature>
<sequence length="781" mass="82956">MVATRSTSSAPLRRRNLATIFDQAAARHAATPGTPTATVPPASGPPAAFVAAVRTLIRTRHDEKAAKFVAKKCFGLKDERFHGNEKNVHVIFTRMVAALREAFVAEDEQLGDLFILDDAGITVREESNQLLFSTLELLVHPSSPASDWLESSAQTFPADGKRVLLEFARKLLHADAPFQGTSDLLAVELGYGMDPNDSIMDFNAALAAAKRKNTLDEDDVKGQFIQAMDADYYRPVVSRLLLHDQRAAVSLLTVQQWARECHAAHVRAGTASPKSAAVGSHMLPARFGDPPGGHTSADADVMEILLALRKEVRVLSDKVNGKGFTPRAEKPHNPRTGLKYRFAASPLPEGNYSQGNSKLVAFHRGTGQAIPLCQHSTCTSAQARHWHRDCPHGGPRAEKTAAGAHSFAVQEVEGDFYAAAFQHAIDNNDTDRFDALCFLAGGKPVMLEDLSAASFCVDDTVETHAIDEYLECCQPADTRLGVCAVGGAMHVNTFQVHDKIPGDALDMPPPPAPPAAPQSVVSDEGMYPVSALHAHEPDTSFMDKFAVRLELTDPNPPLAMHCMGPVAPVDSVSVTEGESEDDDEGDPPPRQALGCGRPPLGFGYSALMSLAVCLMLVICATAAPSNDCPAPTSSATGRIGDVVGGAGELTPTAIPPDLYWQPEGWYHGWYRTTYGYGWTWLPGPPQPPEAAPIITAPPSPGGAPPSPNYEPPTWDGGDGDELSSSIRHRTEPIAPGVTACGDIGAPSIISICSTNDSTDSGTSSPGRCDSGTGPPGRCGSG</sequence>
<feature type="region of interest" description="Disordered" evidence="1">
    <location>
        <begin position="687"/>
        <end position="781"/>
    </location>
</feature>
<evidence type="ECO:0000313" key="2">
    <source>
        <dbReference type="EMBL" id="KAK3232618.1"/>
    </source>
</evidence>
<feature type="compositionally biased region" description="Pro residues" evidence="1">
    <location>
        <begin position="687"/>
        <end position="710"/>
    </location>
</feature>
<proteinExistence type="predicted"/>
<evidence type="ECO:0000313" key="3">
    <source>
        <dbReference type="Proteomes" id="UP001190700"/>
    </source>
</evidence>
<keyword evidence="3" id="KW-1185">Reference proteome</keyword>
<feature type="compositionally biased region" description="Acidic residues" evidence="1">
    <location>
        <begin position="577"/>
        <end position="586"/>
    </location>
</feature>
<evidence type="ECO:0000256" key="1">
    <source>
        <dbReference type="SAM" id="MobiDB-lite"/>
    </source>
</evidence>
<reference evidence="2 3" key="1">
    <citation type="journal article" date="2015" name="Genome Biol. Evol.">
        <title>Comparative Genomics of a Bacterivorous Green Alga Reveals Evolutionary Causalities and Consequences of Phago-Mixotrophic Mode of Nutrition.</title>
        <authorList>
            <person name="Burns J.A."/>
            <person name="Paasch A."/>
            <person name="Narechania A."/>
            <person name="Kim E."/>
        </authorList>
    </citation>
    <scope>NUCLEOTIDE SEQUENCE [LARGE SCALE GENOMIC DNA]</scope>
    <source>
        <strain evidence="2 3">PLY_AMNH</strain>
    </source>
</reference>
<name>A0AAE0B9P8_9CHLO</name>